<feature type="transmembrane region" description="Helical" evidence="1">
    <location>
        <begin position="252"/>
        <end position="272"/>
    </location>
</feature>
<dbReference type="Pfam" id="PF09991">
    <property type="entry name" value="DUF2232"/>
    <property type="match status" value="1"/>
</dbReference>
<dbReference type="InterPro" id="IPR018710">
    <property type="entry name" value="DUF2232"/>
</dbReference>
<keyword evidence="3" id="KW-1185">Reference proteome</keyword>
<feature type="transmembrane region" description="Helical" evidence="1">
    <location>
        <begin position="222"/>
        <end position="240"/>
    </location>
</feature>
<organism evidence="2 3">
    <name type="scientific">Qingrenia yutianensis</name>
    <dbReference type="NCBI Taxonomy" id="2763676"/>
    <lineage>
        <taxon>Bacteria</taxon>
        <taxon>Bacillati</taxon>
        <taxon>Bacillota</taxon>
        <taxon>Clostridia</taxon>
        <taxon>Eubacteriales</taxon>
        <taxon>Oscillospiraceae</taxon>
        <taxon>Qingrenia</taxon>
    </lineage>
</organism>
<dbReference type="RefSeq" id="WP_262431183.1">
    <property type="nucleotide sequence ID" value="NZ_JACRTE010000001.1"/>
</dbReference>
<feature type="transmembrane region" description="Helical" evidence="1">
    <location>
        <begin position="7"/>
        <end position="24"/>
    </location>
</feature>
<sequence>MTKTDNIFARIAEGILLCIIAYFYTVTGNIMLLALISNVIIGTVAYRKHVFAVILESVLVLGALVFASMQNMYVDLFSVLIDFLNLLAIGITAGYVLKYNKSFFTAVSAVSFAQLFVTILALLYVKRGGNDIFEMYVGAPIDMYSDAFMRAFSQSGVYSKENAEVFSNILDMVYTVIKMFMPSIIIISSVITAFFTFTVTKKTIEFSVKQKLSVMPFSHIRLGKKTSLALTVLILLLFIMQRSMFSDALSNILVLMLFAHFVCGVSVIDFYFAKTRLNWLIRLIIYAVVLMFACMSAPFLLPGLVIVGMLDSRYDIRKIGQDIKPENEEDDGE</sequence>
<feature type="transmembrane region" description="Helical" evidence="1">
    <location>
        <begin position="53"/>
        <end position="70"/>
    </location>
</feature>
<keyword evidence="1" id="KW-0812">Transmembrane</keyword>
<name>A0A926F9X1_9FIRM</name>
<dbReference type="PANTHER" id="PTHR41324">
    <property type="entry name" value="MEMBRANE PROTEIN-RELATED"/>
    <property type="match status" value="1"/>
</dbReference>
<protein>
    <submittedName>
        <fullName evidence="2">DUF2232 domain-containing protein</fullName>
    </submittedName>
</protein>
<feature type="transmembrane region" description="Helical" evidence="1">
    <location>
        <begin position="76"/>
        <end position="96"/>
    </location>
</feature>
<accession>A0A926F9X1</accession>
<dbReference type="PANTHER" id="PTHR41324:SF1">
    <property type="entry name" value="DUF2232 DOMAIN-CONTAINING PROTEIN"/>
    <property type="match status" value="1"/>
</dbReference>
<reference evidence="2" key="1">
    <citation type="submission" date="2020-08" db="EMBL/GenBank/DDBJ databases">
        <title>Genome public.</title>
        <authorList>
            <person name="Liu C."/>
            <person name="Sun Q."/>
        </authorList>
    </citation>
    <scope>NUCLEOTIDE SEQUENCE</scope>
    <source>
        <strain evidence="2">NSJ-50</strain>
    </source>
</reference>
<feature type="transmembrane region" description="Helical" evidence="1">
    <location>
        <begin position="284"/>
        <end position="310"/>
    </location>
</feature>
<evidence type="ECO:0000313" key="3">
    <source>
        <dbReference type="Proteomes" id="UP000647416"/>
    </source>
</evidence>
<dbReference type="AlphaFoldDB" id="A0A926F9X1"/>
<feature type="transmembrane region" description="Helical" evidence="1">
    <location>
        <begin position="180"/>
        <end position="201"/>
    </location>
</feature>
<dbReference type="Proteomes" id="UP000647416">
    <property type="component" value="Unassembled WGS sequence"/>
</dbReference>
<comment type="caution">
    <text evidence="2">The sequence shown here is derived from an EMBL/GenBank/DDBJ whole genome shotgun (WGS) entry which is preliminary data.</text>
</comment>
<evidence type="ECO:0000256" key="1">
    <source>
        <dbReference type="SAM" id="Phobius"/>
    </source>
</evidence>
<dbReference type="EMBL" id="JACRTE010000001">
    <property type="protein sequence ID" value="MBC8595502.1"/>
    <property type="molecule type" value="Genomic_DNA"/>
</dbReference>
<evidence type="ECO:0000313" key="2">
    <source>
        <dbReference type="EMBL" id="MBC8595502.1"/>
    </source>
</evidence>
<feature type="transmembrane region" description="Helical" evidence="1">
    <location>
        <begin position="103"/>
        <end position="125"/>
    </location>
</feature>
<keyword evidence="1" id="KW-1133">Transmembrane helix</keyword>
<keyword evidence="1" id="KW-0472">Membrane</keyword>
<proteinExistence type="predicted"/>
<gene>
    <name evidence="2" type="ORF">H8706_01275</name>
</gene>